<protein>
    <submittedName>
        <fullName evidence="2">Uncharacterized protein</fullName>
    </submittedName>
</protein>
<keyword evidence="1" id="KW-0812">Transmembrane</keyword>
<comment type="caution">
    <text evidence="2">The sequence shown here is derived from an EMBL/GenBank/DDBJ whole genome shotgun (WGS) entry which is preliminary data.</text>
</comment>
<evidence type="ECO:0000313" key="2">
    <source>
        <dbReference type="EMBL" id="EKE29375.1"/>
    </source>
</evidence>
<keyword evidence="1" id="KW-1133">Transmembrane helix</keyword>
<dbReference type="AlphaFoldDB" id="K2H0N9"/>
<dbReference type="EMBL" id="AMFJ01000183">
    <property type="protein sequence ID" value="EKE29375.1"/>
    <property type="molecule type" value="Genomic_DNA"/>
</dbReference>
<evidence type="ECO:0000256" key="1">
    <source>
        <dbReference type="SAM" id="Phobius"/>
    </source>
</evidence>
<accession>K2H0N9</accession>
<sequence>MKKILVLILVFICTMPVSWGYVFAAEASWTWVTTITVTEDIPWMGCTLVNPSNTSVTTRKYRCNVTWDFWAVMLMLRWFIKYVTFLAILVAVLMLVLSGVKMSIEWKKDDKKMFKRVLTALLVLFSMGLILNTIAPWVFK</sequence>
<feature type="transmembrane region" description="Helical" evidence="1">
    <location>
        <begin position="117"/>
        <end position="139"/>
    </location>
</feature>
<reference evidence="2" key="1">
    <citation type="journal article" date="2012" name="Science">
        <title>Fermentation, hydrogen, and sulfur metabolism in multiple uncultivated bacterial phyla.</title>
        <authorList>
            <person name="Wrighton K.C."/>
            <person name="Thomas B.C."/>
            <person name="Sharon I."/>
            <person name="Miller C.S."/>
            <person name="Castelle C.J."/>
            <person name="VerBerkmoes N.C."/>
            <person name="Wilkins M.J."/>
            <person name="Hettich R.L."/>
            <person name="Lipton M.S."/>
            <person name="Williams K.H."/>
            <person name="Long P.E."/>
            <person name="Banfield J.F."/>
        </authorList>
    </citation>
    <scope>NUCLEOTIDE SEQUENCE [LARGE SCALE GENOMIC DNA]</scope>
</reference>
<gene>
    <name evidence="2" type="ORF">ACD_2C00183G0004</name>
</gene>
<organism evidence="2">
    <name type="scientific">uncultured bacterium</name>
    <name type="common">gcode 4</name>
    <dbReference type="NCBI Taxonomy" id="1234023"/>
    <lineage>
        <taxon>Bacteria</taxon>
        <taxon>environmental samples</taxon>
    </lineage>
</organism>
<name>K2H0N9_9BACT</name>
<proteinExistence type="predicted"/>
<keyword evidence="1" id="KW-0472">Membrane</keyword>
<feature type="transmembrane region" description="Helical" evidence="1">
    <location>
        <begin position="78"/>
        <end position="97"/>
    </location>
</feature>